<evidence type="ECO:0000313" key="2">
    <source>
        <dbReference type="Proteomes" id="UP000752696"/>
    </source>
</evidence>
<protein>
    <submittedName>
        <fullName evidence="1">Uncharacterized protein</fullName>
    </submittedName>
</protein>
<reference evidence="1" key="1">
    <citation type="submission" date="2020-07" db="EMBL/GenBank/DDBJ databases">
        <authorList>
            <person name="Nazaruddin N."/>
        </authorList>
    </citation>
    <scope>NUCLEOTIDE SEQUENCE</scope>
</reference>
<dbReference type="Proteomes" id="UP000752696">
    <property type="component" value="Unassembled WGS sequence"/>
</dbReference>
<gene>
    <name evidence="1" type="ORF">MHI_LOCUS355225</name>
</gene>
<proteinExistence type="predicted"/>
<dbReference type="EMBL" id="CAJDYZ010006193">
    <property type="protein sequence ID" value="CAD1473134.1"/>
    <property type="molecule type" value="Genomic_DNA"/>
</dbReference>
<accession>A0A6V7H2S0</accession>
<sequence>QASRPKIKEDRKTAIEEACNKWLILRWMGNTSKELLEIHLKNCYYFVTMPEFRICS</sequence>
<dbReference type="AlphaFoldDB" id="A0A6V7H2S0"/>
<name>A0A6V7H2S0_9HYME</name>
<organism evidence="1 2">
    <name type="scientific">Heterotrigona itama</name>
    <dbReference type="NCBI Taxonomy" id="395501"/>
    <lineage>
        <taxon>Eukaryota</taxon>
        <taxon>Metazoa</taxon>
        <taxon>Ecdysozoa</taxon>
        <taxon>Arthropoda</taxon>
        <taxon>Hexapoda</taxon>
        <taxon>Insecta</taxon>
        <taxon>Pterygota</taxon>
        <taxon>Neoptera</taxon>
        <taxon>Endopterygota</taxon>
        <taxon>Hymenoptera</taxon>
        <taxon>Apocrita</taxon>
        <taxon>Aculeata</taxon>
        <taxon>Apoidea</taxon>
        <taxon>Anthophila</taxon>
        <taxon>Apidae</taxon>
        <taxon>Heterotrigona</taxon>
    </lineage>
</organism>
<comment type="caution">
    <text evidence="1">The sequence shown here is derived from an EMBL/GenBank/DDBJ whole genome shotgun (WGS) entry which is preliminary data.</text>
</comment>
<keyword evidence="2" id="KW-1185">Reference proteome</keyword>
<feature type="non-terminal residue" evidence="1">
    <location>
        <position position="1"/>
    </location>
</feature>
<evidence type="ECO:0000313" key="1">
    <source>
        <dbReference type="EMBL" id="CAD1473134.1"/>
    </source>
</evidence>
<feature type="non-terminal residue" evidence="1">
    <location>
        <position position="56"/>
    </location>
</feature>